<reference evidence="1" key="1">
    <citation type="submission" date="2020-05" db="EMBL/GenBank/DDBJ databases">
        <title>Large-scale comparative analyses of tick genomes elucidate their genetic diversity and vector capacities.</title>
        <authorList>
            <person name="Jia N."/>
            <person name="Wang J."/>
            <person name="Shi W."/>
            <person name="Du L."/>
            <person name="Sun Y."/>
            <person name="Zhan W."/>
            <person name="Jiang J."/>
            <person name="Wang Q."/>
            <person name="Zhang B."/>
            <person name="Ji P."/>
            <person name="Sakyi L.B."/>
            <person name="Cui X."/>
            <person name="Yuan T."/>
            <person name="Jiang B."/>
            <person name="Yang W."/>
            <person name="Lam T.T.-Y."/>
            <person name="Chang Q."/>
            <person name="Ding S."/>
            <person name="Wang X."/>
            <person name="Zhu J."/>
            <person name="Ruan X."/>
            <person name="Zhao L."/>
            <person name="Wei J."/>
            <person name="Que T."/>
            <person name="Du C."/>
            <person name="Cheng J."/>
            <person name="Dai P."/>
            <person name="Han X."/>
            <person name="Huang E."/>
            <person name="Gao Y."/>
            <person name="Liu J."/>
            <person name="Shao H."/>
            <person name="Ye R."/>
            <person name="Li L."/>
            <person name="Wei W."/>
            <person name="Wang X."/>
            <person name="Wang C."/>
            <person name="Yang T."/>
            <person name="Huo Q."/>
            <person name="Li W."/>
            <person name="Guo W."/>
            <person name="Chen H."/>
            <person name="Zhou L."/>
            <person name="Ni X."/>
            <person name="Tian J."/>
            <person name="Zhou Y."/>
            <person name="Sheng Y."/>
            <person name="Liu T."/>
            <person name="Pan Y."/>
            <person name="Xia L."/>
            <person name="Li J."/>
            <person name="Zhao F."/>
            <person name="Cao W."/>
        </authorList>
    </citation>
    <scope>NUCLEOTIDE SEQUENCE</scope>
    <source>
        <strain evidence="1">Dsil-2018</strain>
    </source>
</reference>
<accession>A0ACB8CL86</accession>
<proteinExistence type="predicted"/>
<protein>
    <submittedName>
        <fullName evidence="1">Uncharacterized protein</fullName>
    </submittedName>
</protein>
<evidence type="ECO:0000313" key="1">
    <source>
        <dbReference type="EMBL" id="KAH7945604.1"/>
    </source>
</evidence>
<keyword evidence="2" id="KW-1185">Reference proteome</keyword>
<evidence type="ECO:0000313" key="2">
    <source>
        <dbReference type="Proteomes" id="UP000821865"/>
    </source>
</evidence>
<dbReference type="Proteomes" id="UP000821865">
    <property type="component" value="Chromosome 6"/>
</dbReference>
<organism evidence="1 2">
    <name type="scientific">Dermacentor silvarum</name>
    <name type="common">Tick</name>
    <dbReference type="NCBI Taxonomy" id="543639"/>
    <lineage>
        <taxon>Eukaryota</taxon>
        <taxon>Metazoa</taxon>
        <taxon>Ecdysozoa</taxon>
        <taxon>Arthropoda</taxon>
        <taxon>Chelicerata</taxon>
        <taxon>Arachnida</taxon>
        <taxon>Acari</taxon>
        <taxon>Parasitiformes</taxon>
        <taxon>Ixodida</taxon>
        <taxon>Ixodoidea</taxon>
        <taxon>Ixodidae</taxon>
        <taxon>Rhipicephalinae</taxon>
        <taxon>Dermacentor</taxon>
    </lineage>
</organism>
<dbReference type="EMBL" id="CM023475">
    <property type="protein sequence ID" value="KAH7945604.1"/>
    <property type="molecule type" value="Genomic_DNA"/>
</dbReference>
<gene>
    <name evidence="1" type="ORF">HPB49_013295</name>
</gene>
<name>A0ACB8CL86_DERSI</name>
<comment type="caution">
    <text evidence="1">The sequence shown here is derived from an EMBL/GenBank/DDBJ whole genome shotgun (WGS) entry which is preliminary data.</text>
</comment>
<sequence length="231" mass="26427">MDAFLYTVMELIDTDSEDEETDTLTLLCQVGVHLIRSDRNRFPNYYEYVVSRFCEFEFTRLFRLSQDTFESLARRYESPHFFQTSQGGRPQIPAGKTCLMVLSYLGSQNSMHKINDTFDLSESSVPLRLSRVMEFFSISAEVISWPTGAEREGFLSGNEGQGLSNTIECLDGSHIEILKQKESSSSYLNRKKFPSAILRGIRDARSHFTDVYVGFPGSAHDPRVLRHSPFF</sequence>